<reference evidence="5" key="1">
    <citation type="journal article" date="2019" name="Int. J. Syst. Evol. Microbiol.">
        <title>The Global Catalogue of Microorganisms (GCM) 10K type strain sequencing project: providing services to taxonomists for standard genome sequencing and annotation.</title>
        <authorList>
            <consortium name="The Broad Institute Genomics Platform"/>
            <consortium name="The Broad Institute Genome Sequencing Center for Infectious Disease"/>
            <person name="Wu L."/>
            <person name="Ma J."/>
        </authorList>
    </citation>
    <scope>NUCLEOTIDE SEQUENCE [LARGE SCALE GENOMIC DNA]</scope>
    <source>
        <strain evidence="5">CGMCC 4.7237</strain>
    </source>
</reference>
<sequence>MRRLALIATAAALCGALIGYAVLERTGETAPSLAPVAAPAPDPGAAAAPLGNDAVVGKLQARLRRSPSDASSWAQLGSAYVEQARLHVDPTLYPKSEQALRRSLALQPAANTAAQTGMAGLANARHRFAEARSWARRAVAADPYAWAAYGALNDALTQLGDDRGAQDAVQHMLDLHPSTASFTRASYTLELHGRTGEAAKALRYALQDASSPADEAFCQHYLGELAFNTGATAQALAHYRAALALDPTYTASVAGAARAEAALGRTDEAVADYRTAIARVPQPQYVLEFGELLQSLGRRKEARAQYAVLEAEQRLFAANGVVDDLNLGQYQADHGDPKLAVTLLTAEWNRRHSVLVADALSWALHRAGRDTEALPLAREANRLGWRDALLRYHRGVIEQSLGDRTTARTDLAGALSANPVFSPVFAPDARARLAALRGQ</sequence>
<dbReference type="SUPFAM" id="SSF48452">
    <property type="entry name" value="TPR-like"/>
    <property type="match status" value="2"/>
</dbReference>
<dbReference type="RefSeq" id="WP_386428048.1">
    <property type="nucleotide sequence ID" value="NZ_JBHSBB010000008.1"/>
</dbReference>
<keyword evidence="5" id="KW-1185">Reference proteome</keyword>
<accession>A0ABV8HI17</accession>
<dbReference type="InterPro" id="IPR019734">
    <property type="entry name" value="TPR_rpt"/>
</dbReference>
<dbReference type="Gene3D" id="1.25.40.10">
    <property type="entry name" value="Tetratricopeptide repeat domain"/>
    <property type="match status" value="3"/>
</dbReference>
<dbReference type="InterPro" id="IPR052346">
    <property type="entry name" value="O-mannosyl-transferase_TMTC"/>
</dbReference>
<comment type="caution">
    <text evidence="4">The sequence shown here is derived from an EMBL/GenBank/DDBJ whole genome shotgun (WGS) entry which is preliminary data.</text>
</comment>
<dbReference type="InterPro" id="IPR011990">
    <property type="entry name" value="TPR-like_helical_dom_sf"/>
</dbReference>
<proteinExistence type="predicted"/>
<dbReference type="PROSITE" id="PS50005">
    <property type="entry name" value="TPR"/>
    <property type="match status" value="1"/>
</dbReference>
<organism evidence="4 5">
    <name type="scientific">Streptomyces polygonati</name>
    <dbReference type="NCBI Taxonomy" id="1617087"/>
    <lineage>
        <taxon>Bacteria</taxon>
        <taxon>Bacillati</taxon>
        <taxon>Actinomycetota</taxon>
        <taxon>Actinomycetes</taxon>
        <taxon>Kitasatosporales</taxon>
        <taxon>Streptomycetaceae</taxon>
        <taxon>Streptomyces</taxon>
    </lineage>
</organism>
<feature type="repeat" description="TPR" evidence="3">
    <location>
        <begin position="216"/>
        <end position="249"/>
    </location>
</feature>
<dbReference type="PANTHER" id="PTHR44227">
    <property type="match status" value="1"/>
</dbReference>
<keyword evidence="1" id="KW-0677">Repeat</keyword>
<dbReference type="PANTHER" id="PTHR44227:SF3">
    <property type="entry name" value="PROTEIN O-MANNOSYL-TRANSFERASE TMTC4"/>
    <property type="match status" value="1"/>
</dbReference>
<evidence type="ECO:0008006" key="6">
    <source>
        <dbReference type="Google" id="ProtNLM"/>
    </source>
</evidence>
<name>A0ABV8HI17_9ACTN</name>
<evidence type="ECO:0000256" key="3">
    <source>
        <dbReference type="PROSITE-ProRule" id="PRU00339"/>
    </source>
</evidence>
<protein>
    <recommendedName>
        <fullName evidence="6">Tetratricopeptide repeat protein</fullName>
    </recommendedName>
</protein>
<keyword evidence="2 3" id="KW-0802">TPR repeat</keyword>
<dbReference type="EMBL" id="JBHSBB010000008">
    <property type="protein sequence ID" value="MFC4031717.1"/>
    <property type="molecule type" value="Genomic_DNA"/>
</dbReference>
<dbReference type="SMART" id="SM00028">
    <property type="entry name" value="TPR"/>
    <property type="match status" value="5"/>
</dbReference>
<evidence type="ECO:0000313" key="5">
    <source>
        <dbReference type="Proteomes" id="UP001595765"/>
    </source>
</evidence>
<gene>
    <name evidence="4" type="ORF">ACFO3J_09525</name>
</gene>
<evidence type="ECO:0000313" key="4">
    <source>
        <dbReference type="EMBL" id="MFC4031717.1"/>
    </source>
</evidence>
<evidence type="ECO:0000256" key="2">
    <source>
        <dbReference type="ARBA" id="ARBA00022803"/>
    </source>
</evidence>
<evidence type="ECO:0000256" key="1">
    <source>
        <dbReference type="ARBA" id="ARBA00022737"/>
    </source>
</evidence>
<dbReference type="Proteomes" id="UP001595765">
    <property type="component" value="Unassembled WGS sequence"/>
</dbReference>